<evidence type="ECO:0000259" key="4">
    <source>
        <dbReference type="Pfam" id="PF01555"/>
    </source>
</evidence>
<proteinExistence type="inferred from homology"/>
<dbReference type="Pfam" id="PF01555">
    <property type="entry name" value="N6_N4_Mtase"/>
    <property type="match status" value="1"/>
</dbReference>
<dbReference type="PATRIC" id="fig|1454003.3.peg.357"/>
<dbReference type="InterPro" id="IPR002941">
    <property type="entry name" value="DNA_methylase_N4/N6"/>
</dbReference>
<dbReference type="GO" id="GO:0003677">
    <property type="term" value="F:DNA binding"/>
    <property type="evidence" value="ECO:0007669"/>
    <property type="project" value="InterPro"/>
</dbReference>
<reference evidence="5 6" key="1">
    <citation type="submission" date="2014-02" db="EMBL/GenBank/DDBJ databases">
        <title>Expanding our view of genomic diversity in Candidatus Accumulibacter clades.</title>
        <authorList>
            <person name="Skennerton C.T."/>
            <person name="Barr J.J."/>
            <person name="Slater F.R."/>
            <person name="Bond P.L."/>
            <person name="Tyson G.W."/>
        </authorList>
    </citation>
    <scope>NUCLEOTIDE SEQUENCE [LARGE SCALE GENOMIC DNA]</scope>
    <source>
        <strain evidence="6">BA-92</strain>
    </source>
</reference>
<evidence type="ECO:0000313" key="6">
    <source>
        <dbReference type="Proteomes" id="UP000021816"/>
    </source>
</evidence>
<evidence type="ECO:0000256" key="1">
    <source>
        <dbReference type="ARBA" id="ARBA00006594"/>
    </source>
</evidence>
<name>A0A011QUM4_9PROT</name>
<evidence type="ECO:0000256" key="3">
    <source>
        <dbReference type="ARBA" id="ARBA00022679"/>
    </source>
</evidence>
<comment type="caution">
    <text evidence="5">The sequence shown here is derived from an EMBL/GenBank/DDBJ whole genome shotgun (WGS) entry which is preliminary data.</text>
</comment>
<dbReference type="GO" id="GO:0032259">
    <property type="term" value="P:methylation"/>
    <property type="evidence" value="ECO:0007669"/>
    <property type="project" value="UniProtKB-KW"/>
</dbReference>
<dbReference type="GO" id="GO:0008170">
    <property type="term" value="F:N-methyltransferase activity"/>
    <property type="evidence" value="ECO:0007669"/>
    <property type="project" value="InterPro"/>
</dbReference>
<accession>A0A011QUM4</accession>
<keyword evidence="2 5" id="KW-0489">Methyltransferase</keyword>
<sequence length="926" mass="104650">MNDFFQNHGASTSPVECLGQTFPSEQARREHFLKLLAERLKEPAFRKTEGFPQGTDEAILAMSDPPYYTACPNPFLEEFVRHYGKPYDPSVKYNREPQTIDVSVGKTDPLYKAHSYHTKVPHLAIVPSILHYTEPGDIVLDGFSGSGMTGVATQWCGSAPTAYRHELEMEWKKQGKAAPKWGSRRVILNDLSPAATFIAANYNLPFDVEAFANAGKQLLKEVEQELGWMYETLHKDGKTKGRIEYTVWSQIYSCPECAGEVNFIDEALDDESKRVKDSFPCPHCGAELTKKKMERLFAATVDSATGKTLQTPKRQPSLIIYSVAGSRHQKSPDKHDLEVLNRIDSMALPIDVPTMEIPPMHMTHERARMDYSGITNIHHFFLPRALHSMAALWRKASTQTDARVREMLLFFVEQALWTASLLNRYRPTGFSQVNQYMTGVYYVASQHAECSPWYILDGKLGRLAKTFQAFGTRTAGAGITTTGSVASLPLADGSIDYIFTDPPFGENIYYADLNFLVESWHRVTTDAGPEAIVDRFKKKALPEYQHLMRRCFSEYFRVLKPGRWMTVVFSNSKAAVWNAIQVALQQAGFVVAEVTALDKVQGSYRQVTSATAMKQDLVISAYKPNGGLEGRFTANGATADSAWDFVQTHLKQLPVVKVTGGDFPELVFNIERDARRIKDRLDAWFIRHGAMVPFSSPDFIAELAIRFKMIDGMTFLPDQAVEYEKARSRIPQVKQADLFVSDERSAIDWLTSFLLRRPSTRAEVAHEYIPQIGSARKKGELIPELDELLDDNFLRYDGNGDVPSQIHSYLSTNHKDLRSLDKSNPALVAKAKDRWYVPDPNKAQDLEKKREKALLKEFEIYKAFTGRKIKESRLEVLRTGFRSAWANKDYTTIISVANKLPEETLQEDEKLLTLYDLALTRTEAGA</sequence>
<dbReference type="Proteomes" id="UP000021816">
    <property type="component" value="Unassembled WGS sequence"/>
</dbReference>
<feature type="domain" description="DNA methylase N-4/N-6" evidence="4">
    <location>
        <begin position="96"/>
        <end position="153"/>
    </location>
</feature>
<keyword evidence="3" id="KW-0808">Transferase</keyword>
<dbReference type="SUPFAM" id="SSF53335">
    <property type="entry name" value="S-adenosyl-L-methionine-dependent methyltransferases"/>
    <property type="match status" value="2"/>
</dbReference>
<evidence type="ECO:0000313" key="5">
    <source>
        <dbReference type="EMBL" id="EXI82564.1"/>
    </source>
</evidence>
<evidence type="ECO:0000256" key="2">
    <source>
        <dbReference type="ARBA" id="ARBA00022603"/>
    </source>
</evidence>
<dbReference type="EMBL" id="JEMX01000010">
    <property type="protein sequence ID" value="EXI82564.1"/>
    <property type="molecule type" value="Genomic_DNA"/>
</dbReference>
<dbReference type="PROSITE" id="PS00092">
    <property type="entry name" value="N6_MTASE"/>
    <property type="match status" value="1"/>
</dbReference>
<dbReference type="InterPro" id="IPR029063">
    <property type="entry name" value="SAM-dependent_MTases_sf"/>
</dbReference>
<gene>
    <name evidence="5" type="ORF">AW10_00350</name>
</gene>
<dbReference type="STRING" id="1454003.AW10_00350"/>
<organism evidence="5 6">
    <name type="scientific">Candidatus Accumulibacter appositus</name>
    <dbReference type="NCBI Taxonomy" id="1454003"/>
    <lineage>
        <taxon>Bacteria</taxon>
        <taxon>Pseudomonadati</taxon>
        <taxon>Pseudomonadota</taxon>
        <taxon>Betaproteobacteria</taxon>
        <taxon>Candidatus Accumulibacter</taxon>
    </lineage>
</organism>
<dbReference type="Gene3D" id="3.40.50.150">
    <property type="entry name" value="Vaccinia Virus protein VP39"/>
    <property type="match status" value="2"/>
</dbReference>
<dbReference type="InterPro" id="IPR002052">
    <property type="entry name" value="DNA_methylase_N6_adenine_CS"/>
</dbReference>
<comment type="similarity">
    <text evidence="1">Belongs to the N(4)/N(6)-methyltransferase family.</text>
</comment>
<protein>
    <submittedName>
        <fullName evidence="5">DNA methylase</fullName>
    </submittedName>
</protein>
<dbReference type="AlphaFoldDB" id="A0A011QUM4"/>